<name>A0A814GQ67_9BILA</name>
<evidence type="ECO:0000313" key="3">
    <source>
        <dbReference type="Proteomes" id="UP000663860"/>
    </source>
</evidence>
<dbReference type="AlphaFoldDB" id="A0A814GQ67"/>
<organism evidence="1 3">
    <name type="scientific">Adineta steineri</name>
    <dbReference type="NCBI Taxonomy" id="433720"/>
    <lineage>
        <taxon>Eukaryota</taxon>
        <taxon>Metazoa</taxon>
        <taxon>Spiralia</taxon>
        <taxon>Gnathifera</taxon>
        <taxon>Rotifera</taxon>
        <taxon>Eurotatoria</taxon>
        <taxon>Bdelloidea</taxon>
        <taxon>Adinetida</taxon>
        <taxon>Adinetidae</taxon>
        <taxon>Adineta</taxon>
    </lineage>
</organism>
<evidence type="ECO:0000313" key="1">
    <source>
        <dbReference type="EMBL" id="CAF0999524.1"/>
    </source>
</evidence>
<sequence length="120" mass="13740">MTQQTNLNNDDIEILYDTSPMNIQKPSDSINLPNEEKSITINNQSKPVNLSYLPIRYGSAANIPYKSDFDLKSIVDNNVQKYSTVNNINEVLIKHVHDRDNLIQLAKQTQQNFIKAIHLD</sequence>
<comment type="caution">
    <text evidence="1">The sequence shown here is derived from an EMBL/GenBank/DDBJ whole genome shotgun (WGS) entry which is preliminary data.</text>
</comment>
<dbReference type="Proteomes" id="UP000663860">
    <property type="component" value="Unassembled WGS sequence"/>
</dbReference>
<reference evidence="1" key="1">
    <citation type="submission" date="2021-02" db="EMBL/GenBank/DDBJ databases">
        <authorList>
            <person name="Nowell W R."/>
        </authorList>
    </citation>
    <scope>NUCLEOTIDE SEQUENCE</scope>
</reference>
<accession>A0A814GQ67</accession>
<protein>
    <submittedName>
        <fullName evidence="1">Uncharacterized protein</fullName>
    </submittedName>
</protein>
<dbReference type="EMBL" id="CAJOBB010000930">
    <property type="protein sequence ID" value="CAF3778695.1"/>
    <property type="molecule type" value="Genomic_DNA"/>
</dbReference>
<dbReference type="EMBL" id="CAJNOE010000164">
    <property type="protein sequence ID" value="CAF0999524.1"/>
    <property type="molecule type" value="Genomic_DNA"/>
</dbReference>
<dbReference type="Proteomes" id="UP000663868">
    <property type="component" value="Unassembled WGS sequence"/>
</dbReference>
<gene>
    <name evidence="1" type="ORF">IZO911_LOCUS17559</name>
    <name evidence="2" type="ORF">KXQ929_LOCUS15797</name>
</gene>
<proteinExistence type="predicted"/>
<evidence type="ECO:0000313" key="2">
    <source>
        <dbReference type="EMBL" id="CAF3778695.1"/>
    </source>
</evidence>